<dbReference type="PROSITE" id="PS50089">
    <property type="entry name" value="ZF_RING_2"/>
    <property type="match status" value="1"/>
</dbReference>
<evidence type="ECO:0000313" key="4">
    <source>
        <dbReference type="EMBL" id="ETV89384.1"/>
    </source>
</evidence>
<dbReference type="OrthoDB" id="9049620at2759"/>
<evidence type="ECO:0000256" key="2">
    <source>
        <dbReference type="SAM" id="MobiDB-lite"/>
    </source>
</evidence>
<keyword evidence="1" id="KW-0479">Metal-binding</keyword>
<protein>
    <recommendedName>
        <fullName evidence="3">RING-type domain-containing protein</fullName>
    </recommendedName>
</protein>
<evidence type="ECO:0000256" key="1">
    <source>
        <dbReference type="PROSITE-ProRule" id="PRU00175"/>
    </source>
</evidence>
<dbReference type="Pfam" id="PF13923">
    <property type="entry name" value="zf-C3HC4_2"/>
    <property type="match status" value="1"/>
</dbReference>
<name>W4HDJ1_APHAT</name>
<dbReference type="InterPro" id="IPR013083">
    <property type="entry name" value="Znf_RING/FYVE/PHD"/>
</dbReference>
<dbReference type="VEuPathDB" id="FungiDB:H257_00685"/>
<keyword evidence="1" id="KW-0862">Zinc</keyword>
<dbReference type="PANTHER" id="PTHR14134">
    <property type="entry name" value="E3 UBIQUITIN-PROTEIN LIGASE RAD18"/>
    <property type="match status" value="1"/>
</dbReference>
<dbReference type="SMART" id="SM00184">
    <property type="entry name" value="RING"/>
    <property type="match status" value="1"/>
</dbReference>
<feature type="region of interest" description="Disordered" evidence="2">
    <location>
        <begin position="1"/>
        <end position="61"/>
    </location>
</feature>
<proteinExistence type="predicted"/>
<dbReference type="EMBL" id="KI913114">
    <property type="protein sequence ID" value="ETV89384.1"/>
    <property type="molecule type" value="Genomic_DNA"/>
</dbReference>
<evidence type="ECO:0000259" key="3">
    <source>
        <dbReference type="PROSITE" id="PS50089"/>
    </source>
</evidence>
<dbReference type="SUPFAM" id="SSF57850">
    <property type="entry name" value="RING/U-box"/>
    <property type="match status" value="1"/>
</dbReference>
<dbReference type="GO" id="GO:0006513">
    <property type="term" value="P:protein monoubiquitination"/>
    <property type="evidence" value="ECO:0007669"/>
    <property type="project" value="InterPro"/>
</dbReference>
<dbReference type="GO" id="GO:0061630">
    <property type="term" value="F:ubiquitin protein ligase activity"/>
    <property type="evidence" value="ECO:0007669"/>
    <property type="project" value="InterPro"/>
</dbReference>
<feature type="compositionally biased region" description="Basic and acidic residues" evidence="2">
    <location>
        <begin position="23"/>
        <end position="32"/>
    </location>
</feature>
<feature type="domain" description="RING-type" evidence="3">
    <location>
        <begin position="83"/>
        <end position="122"/>
    </location>
</feature>
<keyword evidence="1" id="KW-0863">Zinc-finger</keyword>
<dbReference type="GeneID" id="20802681"/>
<gene>
    <name evidence="4" type="ORF">H257_00685</name>
</gene>
<dbReference type="CDD" id="cd16620">
    <property type="entry name" value="vRING-HC-C4C4_RBBP6"/>
    <property type="match status" value="1"/>
</dbReference>
<accession>W4HDJ1</accession>
<sequence length="437" mass="48609">MDCPRDDGATAVDLNEIQVEVRPPAEEDKAPSTEEDADEEVKGPSTKDAIVEEEQKGPSSTEVVATVSLSAMTTENLLRMLECAICKDYLATATQTSCCGTVFCKRCIRTWVRAKGTCPVCRKSHSLENLVPAHYVQRIANEMRADLCPPDEDVDMATTDVATPPFPNGAQAAHVHPPNDPILPNQNAPPVVRHVPVVHEDLPHPLDLRIVTNTIDGVRQLDIRSGPNGSFIFTCPFTIGVVCTAVRNRNAVDHSVRMTIKSADNVVAAHVELLPHSNQYLAMDHWNQDLAAISYAATNPIVAVPLPEWRGLDGPNDMIMRAYEPQSRRDTIWTQVRRPDTARVFSMVAKSDPFWNFSRSRNWHGKNGRVRDESTTLLVLVRPTSIDEPMLTLARSGSDRQRFWLDFLGPIAPAQAVFIALTCLDRHRRFLRSRDDS</sequence>
<dbReference type="Gene3D" id="3.20.90.10">
    <property type="entry name" value="Tubby Protein, Chain A"/>
    <property type="match status" value="1"/>
</dbReference>
<dbReference type="GO" id="GO:0005634">
    <property type="term" value="C:nucleus"/>
    <property type="evidence" value="ECO:0007669"/>
    <property type="project" value="TreeGrafter"/>
</dbReference>
<dbReference type="GO" id="GO:0003697">
    <property type="term" value="F:single-stranded DNA binding"/>
    <property type="evidence" value="ECO:0007669"/>
    <property type="project" value="InterPro"/>
</dbReference>
<dbReference type="GO" id="GO:0097505">
    <property type="term" value="C:Rad6-Rad18 complex"/>
    <property type="evidence" value="ECO:0007669"/>
    <property type="project" value="TreeGrafter"/>
</dbReference>
<dbReference type="AlphaFoldDB" id="W4HDJ1"/>
<dbReference type="InterPro" id="IPR025659">
    <property type="entry name" value="Tubby-like_C"/>
</dbReference>
<dbReference type="InterPro" id="IPR001841">
    <property type="entry name" value="Znf_RING"/>
</dbReference>
<dbReference type="SUPFAM" id="SSF54518">
    <property type="entry name" value="Tubby C-terminal domain-like"/>
    <property type="match status" value="1"/>
</dbReference>
<dbReference type="InterPro" id="IPR039577">
    <property type="entry name" value="Rad18"/>
</dbReference>
<organism evidence="4">
    <name type="scientific">Aphanomyces astaci</name>
    <name type="common">Crayfish plague agent</name>
    <dbReference type="NCBI Taxonomy" id="112090"/>
    <lineage>
        <taxon>Eukaryota</taxon>
        <taxon>Sar</taxon>
        <taxon>Stramenopiles</taxon>
        <taxon>Oomycota</taxon>
        <taxon>Saprolegniomycetes</taxon>
        <taxon>Saprolegniales</taxon>
        <taxon>Verrucalvaceae</taxon>
        <taxon>Aphanomyces</taxon>
    </lineage>
</organism>
<dbReference type="Gene3D" id="3.30.40.10">
    <property type="entry name" value="Zinc/RING finger domain, C3HC4 (zinc finger)"/>
    <property type="match status" value="1"/>
</dbReference>
<dbReference type="GO" id="GO:0006301">
    <property type="term" value="P:DNA damage tolerance"/>
    <property type="evidence" value="ECO:0007669"/>
    <property type="project" value="InterPro"/>
</dbReference>
<reference evidence="4" key="1">
    <citation type="submission" date="2013-12" db="EMBL/GenBank/DDBJ databases">
        <title>The Genome Sequence of Aphanomyces astaci APO3.</title>
        <authorList>
            <consortium name="The Broad Institute Genomics Platform"/>
            <person name="Russ C."/>
            <person name="Tyler B."/>
            <person name="van West P."/>
            <person name="Dieguez-Uribeondo J."/>
            <person name="Young S.K."/>
            <person name="Zeng Q."/>
            <person name="Gargeya S."/>
            <person name="Fitzgerald M."/>
            <person name="Abouelleil A."/>
            <person name="Alvarado L."/>
            <person name="Chapman S.B."/>
            <person name="Gainer-Dewar J."/>
            <person name="Goldberg J."/>
            <person name="Griggs A."/>
            <person name="Gujja S."/>
            <person name="Hansen M."/>
            <person name="Howarth C."/>
            <person name="Imamovic A."/>
            <person name="Ireland A."/>
            <person name="Larimer J."/>
            <person name="McCowan C."/>
            <person name="Murphy C."/>
            <person name="Pearson M."/>
            <person name="Poon T.W."/>
            <person name="Priest M."/>
            <person name="Roberts A."/>
            <person name="Saif S."/>
            <person name="Shea T."/>
            <person name="Sykes S."/>
            <person name="Wortman J."/>
            <person name="Nusbaum C."/>
            <person name="Birren B."/>
        </authorList>
    </citation>
    <scope>NUCLEOTIDE SEQUENCE [LARGE SCALE GENOMIC DNA]</scope>
    <source>
        <strain evidence="4">APO3</strain>
    </source>
</reference>
<dbReference type="GO" id="GO:0008270">
    <property type="term" value="F:zinc ion binding"/>
    <property type="evidence" value="ECO:0007669"/>
    <property type="project" value="UniProtKB-KW"/>
</dbReference>
<dbReference type="RefSeq" id="XP_009821784.1">
    <property type="nucleotide sequence ID" value="XM_009823482.1"/>
</dbReference>
<dbReference type="PANTHER" id="PTHR14134:SF2">
    <property type="entry name" value="E3 UBIQUITIN-PROTEIN LIGASE RAD18"/>
    <property type="match status" value="1"/>
</dbReference>